<name>A0A087UYN3_STEMI</name>
<organism evidence="2 3">
    <name type="scientific">Stegodyphus mimosarum</name>
    <name type="common">African social velvet spider</name>
    <dbReference type="NCBI Taxonomy" id="407821"/>
    <lineage>
        <taxon>Eukaryota</taxon>
        <taxon>Metazoa</taxon>
        <taxon>Ecdysozoa</taxon>
        <taxon>Arthropoda</taxon>
        <taxon>Chelicerata</taxon>
        <taxon>Arachnida</taxon>
        <taxon>Araneae</taxon>
        <taxon>Araneomorphae</taxon>
        <taxon>Entelegynae</taxon>
        <taxon>Eresoidea</taxon>
        <taxon>Eresidae</taxon>
        <taxon>Stegodyphus</taxon>
    </lineage>
</organism>
<proteinExistence type="predicted"/>
<evidence type="ECO:0000256" key="1">
    <source>
        <dbReference type="SAM" id="Phobius"/>
    </source>
</evidence>
<sequence length="64" mass="7575">MFEILDTLNHSFKAFLDQGDPRLNEWPMMKTPFPGMAMIAAYIYFVKVAGPQFMKNRSPYDLRW</sequence>
<dbReference type="OrthoDB" id="6416940at2759"/>
<dbReference type="Proteomes" id="UP000054359">
    <property type="component" value="Unassembled WGS sequence"/>
</dbReference>
<dbReference type="STRING" id="407821.A0A087UYN3"/>
<dbReference type="AlphaFoldDB" id="A0A087UYN3"/>
<feature type="non-terminal residue" evidence="2">
    <location>
        <position position="64"/>
    </location>
</feature>
<feature type="transmembrane region" description="Helical" evidence="1">
    <location>
        <begin position="33"/>
        <end position="50"/>
    </location>
</feature>
<keyword evidence="1" id="KW-0472">Membrane</keyword>
<evidence type="ECO:0000313" key="3">
    <source>
        <dbReference type="Proteomes" id="UP000054359"/>
    </source>
</evidence>
<protein>
    <submittedName>
        <fullName evidence="2">Elongation of very long chain fatty acids protein</fullName>
    </submittedName>
</protein>
<keyword evidence="3" id="KW-1185">Reference proteome</keyword>
<gene>
    <name evidence="2" type="ORF">X975_14275</name>
</gene>
<keyword evidence="1" id="KW-1133">Transmembrane helix</keyword>
<reference evidence="2 3" key="1">
    <citation type="submission" date="2013-11" db="EMBL/GenBank/DDBJ databases">
        <title>Genome sequencing of Stegodyphus mimosarum.</title>
        <authorList>
            <person name="Bechsgaard J."/>
        </authorList>
    </citation>
    <scope>NUCLEOTIDE SEQUENCE [LARGE SCALE GENOMIC DNA]</scope>
</reference>
<accession>A0A087UYN3</accession>
<evidence type="ECO:0000313" key="2">
    <source>
        <dbReference type="EMBL" id="KFM82472.1"/>
    </source>
</evidence>
<dbReference type="EMBL" id="KK122313">
    <property type="protein sequence ID" value="KFM82472.1"/>
    <property type="molecule type" value="Genomic_DNA"/>
</dbReference>
<keyword evidence="1" id="KW-0812">Transmembrane</keyword>